<keyword evidence="1" id="KW-0677">Repeat</keyword>
<protein>
    <submittedName>
        <fullName evidence="8">PRD domain-containing protein</fullName>
    </submittedName>
</protein>
<dbReference type="InterPro" id="IPR036388">
    <property type="entry name" value="WH-like_DNA-bd_sf"/>
</dbReference>
<evidence type="ECO:0000256" key="3">
    <source>
        <dbReference type="ARBA" id="ARBA00023159"/>
    </source>
</evidence>
<proteinExistence type="predicted"/>
<evidence type="ECO:0000313" key="9">
    <source>
        <dbReference type="Proteomes" id="UP000462152"/>
    </source>
</evidence>
<dbReference type="GO" id="GO:0006355">
    <property type="term" value="P:regulation of DNA-templated transcription"/>
    <property type="evidence" value="ECO:0007669"/>
    <property type="project" value="InterPro"/>
</dbReference>
<dbReference type="AlphaFoldDB" id="A0A7M4BQ99"/>
<reference evidence="8 9" key="1">
    <citation type="submission" date="2019-12" db="EMBL/GenBank/DDBJ databases">
        <authorList>
            <person name="Li J."/>
            <person name="Shi Y."/>
            <person name="Xu G."/>
            <person name="Xiao D."/>
            <person name="Ran X."/>
        </authorList>
    </citation>
    <scope>NUCLEOTIDE SEQUENCE [LARGE SCALE GENOMIC DNA]</scope>
    <source>
        <strain evidence="8 9">JCM 15915</strain>
    </source>
</reference>
<feature type="domain" description="PRD" evidence="7">
    <location>
        <begin position="309"/>
        <end position="415"/>
    </location>
</feature>
<dbReference type="InterPro" id="IPR011608">
    <property type="entry name" value="PRD"/>
</dbReference>
<dbReference type="InterPro" id="IPR050661">
    <property type="entry name" value="BglG_antiterminators"/>
</dbReference>
<accession>A0A7M4BQ99</accession>
<evidence type="ECO:0000256" key="4">
    <source>
        <dbReference type="ARBA" id="ARBA00023163"/>
    </source>
</evidence>
<feature type="domain" description="PTS EIIA type-2" evidence="6">
    <location>
        <begin position="519"/>
        <end position="659"/>
    </location>
</feature>
<keyword evidence="2" id="KW-0805">Transcription regulation</keyword>
<dbReference type="PROSITE" id="PS51372">
    <property type="entry name" value="PRD_2"/>
    <property type="match status" value="1"/>
</dbReference>
<evidence type="ECO:0000256" key="5">
    <source>
        <dbReference type="SAM" id="MobiDB-lite"/>
    </source>
</evidence>
<dbReference type="SUPFAM" id="SSF63520">
    <property type="entry name" value="PTS-regulatory domain, PRD"/>
    <property type="match status" value="1"/>
</dbReference>
<keyword evidence="3" id="KW-0010">Activator</keyword>
<dbReference type="PANTHER" id="PTHR30185">
    <property type="entry name" value="CRYPTIC BETA-GLUCOSIDE BGL OPERON ANTITERMINATOR"/>
    <property type="match status" value="1"/>
</dbReference>
<dbReference type="OrthoDB" id="1640042at2"/>
<dbReference type="PANTHER" id="PTHR30185:SF12">
    <property type="entry name" value="TRANSCRIPTIONAL REGULATOR MANR"/>
    <property type="match status" value="1"/>
</dbReference>
<dbReference type="RefSeq" id="WP_129316421.1">
    <property type="nucleotide sequence ID" value="NZ_NOIQ01000028.1"/>
</dbReference>
<dbReference type="InterPro" id="IPR007737">
    <property type="entry name" value="Mga_HTH"/>
</dbReference>
<evidence type="ECO:0000259" key="6">
    <source>
        <dbReference type="PROSITE" id="PS51094"/>
    </source>
</evidence>
<evidence type="ECO:0000256" key="2">
    <source>
        <dbReference type="ARBA" id="ARBA00023015"/>
    </source>
</evidence>
<dbReference type="InterPro" id="IPR002178">
    <property type="entry name" value="PTS_EIIA_type-2_dom"/>
</dbReference>
<dbReference type="Gene3D" id="1.10.10.10">
    <property type="entry name" value="Winged helix-like DNA-binding domain superfamily/Winged helix DNA-binding domain"/>
    <property type="match status" value="1"/>
</dbReference>
<dbReference type="Proteomes" id="UP000462152">
    <property type="component" value="Unassembled WGS sequence"/>
</dbReference>
<organism evidence="8 9">
    <name type="scientific">Rothia koreensis</name>
    <dbReference type="NCBI Taxonomy" id="592378"/>
    <lineage>
        <taxon>Bacteria</taxon>
        <taxon>Bacillati</taxon>
        <taxon>Actinomycetota</taxon>
        <taxon>Actinomycetes</taxon>
        <taxon>Micrococcales</taxon>
        <taxon>Micrococcaceae</taxon>
        <taxon>Rothia</taxon>
    </lineage>
</organism>
<feature type="compositionally biased region" description="Basic and acidic residues" evidence="5">
    <location>
        <begin position="230"/>
        <end position="239"/>
    </location>
</feature>
<comment type="caution">
    <text evidence="8">The sequence shown here is derived from an EMBL/GenBank/DDBJ whole genome shotgun (WGS) entry which is preliminary data.</text>
</comment>
<dbReference type="InterPro" id="IPR016152">
    <property type="entry name" value="PTrfase/Anion_transptr"/>
</dbReference>
<dbReference type="Pfam" id="PF05043">
    <property type="entry name" value="Mga"/>
    <property type="match status" value="1"/>
</dbReference>
<dbReference type="PROSITE" id="PS51094">
    <property type="entry name" value="PTS_EIIA_TYPE_2"/>
    <property type="match status" value="1"/>
</dbReference>
<keyword evidence="9" id="KW-1185">Reference proteome</keyword>
<gene>
    <name evidence="8" type="ORF">GMA10_12930</name>
</gene>
<dbReference type="Gene3D" id="3.40.930.10">
    <property type="entry name" value="Mannitol-specific EII, Chain A"/>
    <property type="match status" value="1"/>
</dbReference>
<keyword evidence="4" id="KW-0804">Transcription</keyword>
<feature type="region of interest" description="Disordered" evidence="5">
    <location>
        <begin position="226"/>
        <end position="248"/>
    </location>
</feature>
<evidence type="ECO:0000256" key="1">
    <source>
        <dbReference type="ARBA" id="ARBA00022737"/>
    </source>
</evidence>
<dbReference type="InterPro" id="IPR036634">
    <property type="entry name" value="PRD_sf"/>
</dbReference>
<sequence>MSARTRREEQLVGILARERRAVSASTLARALAVTDRSVRNYVRSVNDRFGADLLVSSAEGIRLDRKLYEEVRRRSDGDLRISSAPEERLDSLMVALVRSASADVFELEERLCVSVSTIEADVARARPLFAEYGLTLVREGDRIEVEGTERQKRRFLRSLLYNASESAGLEVMRGIRNEPDSAVARLHRLVIAGLEQNGHLPNQYVLGELMTHLSLVAERFGDGEALGEPESARYDRRDPAAGGSAAGAAGASEAAGSAEAGEATEGAEAVAASFRKVYGWVLPPEELDILRAYLDVGRDRGRGASSGAEDDEALSAVARATVDDVCGLFGLGHPREETLDALLVHIQSLGRRVHSGNQWLNPLGQGFKAAHPVVHEITLHLSQALEGHLGAGLSEGEIDYLSFHLGTAFQDNIDAGPRVTYTIVTPSYGRLSETTIGRIVRAASDGAVCDRTITDLSHDVTAVPSDIVISTVPVPDAGDIPVVQVSPFVDAADASAIAGAIGQEKQRQRRHQVKESMLRMLDADLFLEIGAETSPEAAIEAGSEALHRAGYVRGDYAEDVMDRERRSSTAFGSGFAIPHSLHTDALRTGVCILRPDRSMMWHGEPVRLILLFAVAPDGLVVFRKVLDVLSQVLTDTERFEEFVDAAGSKADFVEALDRVVA</sequence>
<dbReference type="EMBL" id="WOGT01000016">
    <property type="protein sequence ID" value="MUN56101.1"/>
    <property type="molecule type" value="Genomic_DNA"/>
</dbReference>
<evidence type="ECO:0000313" key="8">
    <source>
        <dbReference type="EMBL" id="MUN56101.1"/>
    </source>
</evidence>
<name>A0A7M4BQ99_9MICC</name>
<dbReference type="Pfam" id="PF00359">
    <property type="entry name" value="PTS_EIIA_2"/>
    <property type="match status" value="1"/>
</dbReference>
<dbReference type="SUPFAM" id="SSF55804">
    <property type="entry name" value="Phoshotransferase/anion transport protein"/>
    <property type="match status" value="1"/>
</dbReference>
<evidence type="ECO:0000259" key="7">
    <source>
        <dbReference type="PROSITE" id="PS51372"/>
    </source>
</evidence>
<dbReference type="Pfam" id="PF00874">
    <property type="entry name" value="PRD"/>
    <property type="match status" value="1"/>
</dbReference>
<dbReference type="Gene3D" id="1.10.1790.10">
    <property type="entry name" value="PRD domain"/>
    <property type="match status" value="1"/>
</dbReference>